<evidence type="ECO:0000256" key="1">
    <source>
        <dbReference type="SAM" id="MobiDB-lite"/>
    </source>
</evidence>
<comment type="caution">
    <text evidence="2">The sequence shown here is derived from an EMBL/GenBank/DDBJ whole genome shotgun (WGS) entry which is preliminary data.</text>
</comment>
<dbReference type="AlphaFoldDB" id="A0A918WD99"/>
<reference evidence="2" key="1">
    <citation type="journal article" date="2014" name="Int. J. Syst. Evol. Microbiol.">
        <title>Complete genome sequence of Corynebacterium casei LMG S-19264T (=DSM 44701T), isolated from a smear-ripened cheese.</title>
        <authorList>
            <consortium name="US DOE Joint Genome Institute (JGI-PGF)"/>
            <person name="Walter F."/>
            <person name="Albersmeier A."/>
            <person name="Kalinowski J."/>
            <person name="Ruckert C."/>
        </authorList>
    </citation>
    <scope>NUCLEOTIDE SEQUENCE</scope>
    <source>
        <strain evidence="2">JCM 4518</strain>
    </source>
</reference>
<evidence type="ECO:0000313" key="2">
    <source>
        <dbReference type="EMBL" id="GHB04811.1"/>
    </source>
</evidence>
<feature type="region of interest" description="Disordered" evidence="1">
    <location>
        <begin position="1"/>
        <end position="35"/>
    </location>
</feature>
<gene>
    <name evidence="2" type="ORF">GCM10010305_55000</name>
</gene>
<dbReference type="Proteomes" id="UP000644020">
    <property type="component" value="Unassembled WGS sequence"/>
</dbReference>
<sequence>MSQPLPVRTPGGSGRQHMVPEPSAGPSPALRARAESGWERFLRRAASDREESER</sequence>
<keyword evidence="3" id="KW-1185">Reference proteome</keyword>
<dbReference type="EMBL" id="BMUL01000019">
    <property type="protein sequence ID" value="GHB04811.1"/>
    <property type="molecule type" value="Genomic_DNA"/>
</dbReference>
<name>A0A918WD99_9ACTN</name>
<organism evidence="2 3">
    <name type="scientific">Streptomyces termitum</name>
    <dbReference type="NCBI Taxonomy" id="67368"/>
    <lineage>
        <taxon>Bacteria</taxon>
        <taxon>Bacillati</taxon>
        <taxon>Actinomycetota</taxon>
        <taxon>Actinomycetes</taxon>
        <taxon>Kitasatosporales</taxon>
        <taxon>Streptomycetaceae</taxon>
        <taxon>Streptomyces</taxon>
    </lineage>
</organism>
<reference evidence="2" key="2">
    <citation type="submission" date="2020-09" db="EMBL/GenBank/DDBJ databases">
        <authorList>
            <person name="Sun Q."/>
            <person name="Ohkuma M."/>
        </authorList>
    </citation>
    <scope>NUCLEOTIDE SEQUENCE</scope>
    <source>
        <strain evidence="2">JCM 4518</strain>
    </source>
</reference>
<protein>
    <submittedName>
        <fullName evidence="2">Uncharacterized protein</fullName>
    </submittedName>
</protein>
<proteinExistence type="predicted"/>
<accession>A0A918WD99</accession>
<evidence type="ECO:0000313" key="3">
    <source>
        <dbReference type="Proteomes" id="UP000644020"/>
    </source>
</evidence>